<sequence>MQRQEQTRAELLDAAKARFLKHGYASTSLEDIADDAGYSKGAVYSNFGSKPVLCREVLEAIHREKFAEMSELAMSDADVPSRVEAVNAWLERTAGDVGWTMLELEFVVLSRNDPELGQMVTDLRNEAAQMVVDVLRSLAVDLGLGEEQMVAAGVIDSFDDIGNLFLSAGIGLGIQRAVDPALPARPVTGAITRLINLLALLAATQD</sequence>
<accession>A0A8H2JAR4</accession>
<dbReference type="EMBL" id="POTL01000001">
    <property type="protein sequence ID" value="TLH52477.1"/>
    <property type="molecule type" value="Genomic_DNA"/>
</dbReference>
<name>A0A8H2JAR4_MYCMU</name>
<dbReference type="AlphaFoldDB" id="A0A8H2JAR4"/>
<evidence type="ECO:0000256" key="1">
    <source>
        <dbReference type="ARBA" id="ARBA00023125"/>
    </source>
</evidence>
<dbReference type="SUPFAM" id="SSF46689">
    <property type="entry name" value="Homeodomain-like"/>
    <property type="match status" value="1"/>
</dbReference>
<feature type="DNA-binding region" description="H-T-H motif" evidence="2">
    <location>
        <begin position="28"/>
        <end position="47"/>
    </location>
</feature>
<keyword evidence="1 2" id="KW-0238">DNA-binding</keyword>
<dbReference type="Pfam" id="PF00440">
    <property type="entry name" value="TetR_N"/>
    <property type="match status" value="1"/>
</dbReference>
<protein>
    <submittedName>
        <fullName evidence="4">TetR/AcrR family transcriptional regulator</fullName>
    </submittedName>
</protein>
<dbReference type="InterPro" id="IPR001647">
    <property type="entry name" value="HTH_TetR"/>
</dbReference>
<dbReference type="PRINTS" id="PR00455">
    <property type="entry name" value="HTHTETR"/>
</dbReference>
<gene>
    <name evidence="4" type="ORF">C1S78_08995</name>
</gene>
<dbReference type="Gene3D" id="1.10.357.10">
    <property type="entry name" value="Tetracycline Repressor, domain 2"/>
    <property type="match status" value="1"/>
</dbReference>
<dbReference type="GO" id="GO:0000976">
    <property type="term" value="F:transcription cis-regulatory region binding"/>
    <property type="evidence" value="ECO:0007669"/>
    <property type="project" value="TreeGrafter"/>
</dbReference>
<dbReference type="InterPro" id="IPR050109">
    <property type="entry name" value="HTH-type_TetR-like_transc_reg"/>
</dbReference>
<evidence type="ECO:0000313" key="4">
    <source>
        <dbReference type="EMBL" id="TLH52477.1"/>
    </source>
</evidence>
<dbReference type="PANTHER" id="PTHR30055:SF241">
    <property type="entry name" value="TRANSCRIPTIONAL REGULATORY PROTEIN"/>
    <property type="match status" value="1"/>
</dbReference>
<organism evidence="4">
    <name type="scientific">Mycolicibacterium mucogenicum DSM 44124</name>
    <dbReference type="NCBI Taxonomy" id="1226753"/>
    <lineage>
        <taxon>Bacteria</taxon>
        <taxon>Bacillati</taxon>
        <taxon>Actinomycetota</taxon>
        <taxon>Actinomycetes</taxon>
        <taxon>Mycobacteriales</taxon>
        <taxon>Mycobacteriaceae</taxon>
        <taxon>Mycolicibacterium</taxon>
    </lineage>
</organism>
<dbReference type="PANTHER" id="PTHR30055">
    <property type="entry name" value="HTH-TYPE TRANSCRIPTIONAL REGULATOR RUTR"/>
    <property type="match status" value="1"/>
</dbReference>
<proteinExistence type="predicted"/>
<reference evidence="4" key="1">
    <citation type="submission" date="2018-01" db="EMBL/GenBank/DDBJ databases">
        <title>Comparative genomics of Mycobacterium mucogenicum and Mycobacterium neoaurum clade members emphasizing tRNA and non-coding RNA.</title>
        <authorList>
            <person name="Behra P.R.K."/>
            <person name="Pettersson B.M.F."/>
            <person name="Das S."/>
            <person name="Dasgupta S."/>
            <person name="Kirsebom L.A."/>
        </authorList>
    </citation>
    <scope>NUCLEOTIDE SEQUENCE</scope>
    <source>
        <strain evidence="4">DSM 44124</strain>
    </source>
</reference>
<feature type="domain" description="HTH tetR-type" evidence="3">
    <location>
        <begin position="5"/>
        <end position="65"/>
    </location>
</feature>
<evidence type="ECO:0000256" key="2">
    <source>
        <dbReference type="PROSITE-ProRule" id="PRU00335"/>
    </source>
</evidence>
<dbReference type="PROSITE" id="PS50977">
    <property type="entry name" value="HTH_TETR_2"/>
    <property type="match status" value="1"/>
</dbReference>
<evidence type="ECO:0000259" key="3">
    <source>
        <dbReference type="PROSITE" id="PS50977"/>
    </source>
</evidence>
<dbReference type="InterPro" id="IPR009057">
    <property type="entry name" value="Homeodomain-like_sf"/>
</dbReference>
<comment type="caution">
    <text evidence="4">The sequence shown here is derived from an EMBL/GenBank/DDBJ whole genome shotgun (WGS) entry which is preliminary data.</text>
</comment>
<dbReference type="GO" id="GO:0003700">
    <property type="term" value="F:DNA-binding transcription factor activity"/>
    <property type="evidence" value="ECO:0007669"/>
    <property type="project" value="TreeGrafter"/>
</dbReference>